<gene>
    <name evidence="2" type="ORF">MBORA_02580</name>
</gene>
<name>A0A166BXU8_METOA</name>
<dbReference type="Pfam" id="PF10006">
    <property type="entry name" value="DUF2249"/>
    <property type="match status" value="1"/>
</dbReference>
<reference evidence="3" key="1">
    <citation type="journal article" date="2016" name="Genome Announc.">
        <title>Draft Genome Sequences of Methanobrevibacter curvatus DSM11111, Methanobrevibacter cuticularis DSM11139, Methanobrevibacter filiformis DSM11501, and Methanobrevibacter oralis DSM7256.</title>
        <authorList>
            <person name="Poehlein A."/>
            <person name="Seedorf H."/>
        </authorList>
    </citation>
    <scope>NUCLEOTIDE SEQUENCE [LARGE SCALE GENOMIC DNA]</scope>
    <source>
        <strain evidence="3">DSM 7256 / JCM 30027 / ZR</strain>
    </source>
</reference>
<dbReference type="OrthoDB" id="281801at2157"/>
<organism evidence="2 3">
    <name type="scientific">Methanobrevibacter oralis</name>
    <dbReference type="NCBI Taxonomy" id="66851"/>
    <lineage>
        <taxon>Archaea</taxon>
        <taxon>Methanobacteriati</taxon>
        <taxon>Methanobacteriota</taxon>
        <taxon>Methanomada group</taxon>
        <taxon>Methanobacteria</taxon>
        <taxon>Methanobacteriales</taxon>
        <taxon>Methanobacteriaceae</taxon>
        <taxon>Methanobrevibacter</taxon>
    </lineage>
</organism>
<proteinExistence type="predicted"/>
<dbReference type="STRING" id="66851.MBORA_02580"/>
<evidence type="ECO:0000313" key="2">
    <source>
        <dbReference type="EMBL" id="KZX13929.1"/>
    </source>
</evidence>
<evidence type="ECO:0000259" key="1">
    <source>
        <dbReference type="Pfam" id="PF10006"/>
    </source>
</evidence>
<dbReference type="PATRIC" id="fig|66851.6.peg.307"/>
<protein>
    <recommendedName>
        <fullName evidence="1">DUF2249 domain-containing protein</fullName>
    </recommendedName>
</protein>
<dbReference type="RefSeq" id="WP_042693617.1">
    <property type="nucleotide sequence ID" value="NZ_CABMAB010000024.1"/>
</dbReference>
<comment type="caution">
    <text evidence="2">The sequence shown here is derived from an EMBL/GenBank/DDBJ whole genome shotgun (WGS) entry which is preliminary data.</text>
</comment>
<accession>A0A166BXU8</accession>
<sequence length="228" mass="26718">MSYEDWKDKRDEFKKVDVRGIAKNFFPGLKKQAMKLKKGEGLEIVQNFDPIPLYEVMEDLGFEHYTKKVDEQEFHAYFYRIEVKDEEKNIFMRPVALTNMPIIDNELGDVAVKFWDLTWNDKKRYLPYETRLLLSLTNAVGAGRMRQATRELVKAYIHGVDSAAFDDVFELFAWNQGIGYFSSEIGPSSLFQAYKVIKNMEEKGMEHEKICEILKEKFSDKNPDVKVL</sequence>
<dbReference type="Proteomes" id="UP000077428">
    <property type="component" value="Unassembled WGS sequence"/>
</dbReference>
<feature type="domain" description="DUF2249" evidence="1">
    <location>
        <begin position="16"/>
        <end position="78"/>
    </location>
</feature>
<dbReference type="EMBL" id="LWMU01000042">
    <property type="protein sequence ID" value="KZX13929.1"/>
    <property type="molecule type" value="Genomic_DNA"/>
</dbReference>
<evidence type="ECO:0000313" key="3">
    <source>
        <dbReference type="Proteomes" id="UP000077428"/>
    </source>
</evidence>
<dbReference type="InterPro" id="IPR018720">
    <property type="entry name" value="DUF2249"/>
</dbReference>
<keyword evidence="3" id="KW-1185">Reference proteome</keyword>
<dbReference type="AlphaFoldDB" id="A0A166BXU8"/>